<gene>
    <name evidence="1" type="ORF">H6G94_08920</name>
</gene>
<proteinExistence type="predicted"/>
<comment type="caution">
    <text evidence="1">The sequence shown here is derived from an EMBL/GenBank/DDBJ whole genome shotgun (WGS) entry which is preliminary data.</text>
</comment>
<protein>
    <submittedName>
        <fullName evidence="1">Uncharacterized protein</fullName>
    </submittedName>
</protein>
<keyword evidence="2" id="KW-1185">Reference proteome</keyword>
<name>A0ABR8H833_NOSPU</name>
<reference evidence="1 2" key="1">
    <citation type="journal article" date="2020" name="ISME J.">
        <title>Comparative genomics reveals insights into cyanobacterial evolution and habitat adaptation.</title>
        <authorList>
            <person name="Chen M.Y."/>
            <person name="Teng W.K."/>
            <person name="Zhao L."/>
            <person name="Hu C.X."/>
            <person name="Zhou Y.K."/>
            <person name="Han B.P."/>
            <person name="Song L.R."/>
            <person name="Shu W.S."/>
        </authorList>
    </citation>
    <scope>NUCLEOTIDE SEQUENCE [LARGE SCALE GENOMIC DNA]</scope>
    <source>
        <strain evidence="1 2">FACHB-252</strain>
    </source>
</reference>
<evidence type="ECO:0000313" key="2">
    <source>
        <dbReference type="Proteomes" id="UP000606396"/>
    </source>
</evidence>
<sequence>MYINKSLSNLIEEWKNRVANAHYNQLHRELNSFLRKLENTSIVNSILLEFQIISNSCRLNPKEKCRDAVRGGIVFSIFENQKFVDETERAMYHYNLLKVLQEDDTPLYLNSAVIDGSMQPAERPRLFVMQYIDPLVYYIQDKLDESSTVLYLLEKYKQRCEWFFKEEICKLYEDNQGNAEKHGSQEQVLDKELRKFLFDQGIDYPFSQPLSPSGKADIVSLLNTKDPLVLEVKIFDRDNDYEKKAIINGFKQIVKYANNYNKSIGYLFLYNFDTAEINIVTSNNTNNFPNRIIFNGKIYFIIIVNIHKLNAVSASKIKGKLEKITFFEEELTAEAIS</sequence>
<dbReference type="RefSeq" id="WP_206758514.1">
    <property type="nucleotide sequence ID" value="NZ_JACJTC010000006.1"/>
</dbReference>
<dbReference type="EMBL" id="JACJTC010000006">
    <property type="protein sequence ID" value="MBD2611391.1"/>
    <property type="molecule type" value="Genomic_DNA"/>
</dbReference>
<dbReference type="Proteomes" id="UP000606396">
    <property type="component" value="Unassembled WGS sequence"/>
</dbReference>
<organism evidence="1 2">
    <name type="scientific">Nostoc punctiforme FACHB-252</name>
    <dbReference type="NCBI Taxonomy" id="1357509"/>
    <lineage>
        <taxon>Bacteria</taxon>
        <taxon>Bacillati</taxon>
        <taxon>Cyanobacteriota</taxon>
        <taxon>Cyanophyceae</taxon>
        <taxon>Nostocales</taxon>
        <taxon>Nostocaceae</taxon>
        <taxon>Nostoc</taxon>
    </lineage>
</organism>
<accession>A0ABR8H833</accession>
<evidence type="ECO:0000313" key="1">
    <source>
        <dbReference type="EMBL" id="MBD2611391.1"/>
    </source>
</evidence>